<keyword evidence="9" id="KW-1185">Reference proteome</keyword>
<dbReference type="InterPro" id="IPR002771">
    <property type="entry name" value="Multi_antbiot-R_MarC"/>
</dbReference>
<evidence type="ECO:0000256" key="6">
    <source>
        <dbReference type="ARBA" id="ARBA00023136"/>
    </source>
</evidence>
<evidence type="ECO:0000313" key="8">
    <source>
        <dbReference type="EMBL" id="MDR7379761.1"/>
    </source>
</evidence>
<evidence type="ECO:0000256" key="3">
    <source>
        <dbReference type="ARBA" id="ARBA00022475"/>
    </source>
</evidence>
<feature type="transmembrane region" description="Helical" evidence="7">
    <location>
        <begin position="37"/>
        <end position="59"/>
    </location>
</feature>
<evidence type="ECO:0000256" key="7">
    <source>
        <dbReference type="RuleBase" id="RU362048"/>
    </source>
</evidence>
<name>A0ABU2CEP8_9BURK</name>
<keyword evidence="6 7" id="KW-0472">Membrane</keyword>
<dbReference type="Pfam" id="PF01914">
    <property type="entry name" value="MarC"/>
    <property type="match status" value="1"/>
</dbReference>
<protein>
    <recommendedName>
        <fullName evidence="7">UPF0056 membrane protein</fullName>
    </recommendedName>
</protein>
<evidence type="ECO:0000256" key="1">
    <source>
        <dbReference type="ARBA" id="ARBA00004651"/>
    </source>
</evidence>
<feature type="transmembrane region" description="Helical" evidence="7">
    <location>
        <begin position="111"/>
        <end position="129"/>
    </location>
</feature>
<evidence type="ECO:0000256" key="5">
    <source>
        <dbReference type="ARBA" id="ARBA00022989"/>
    </source>
</evidence>
<keyword evidence="5 7" id="KW-1133">Transmembrane helix</keyword>
<comment type="caution">
    <text evidence="7">Lacks conserved residue(s) required for the propagation of feature annotation.</text>
</comment>
<dbReference type="RefSeq" id="WP_310376619.1">
    <property type="nucleotide sequence ID" value="NZ_JAVDXT010000005.1"/>
</dbReference>
<feature type="transmembrane region" description="Helical" evidence="7">
    <location>
        <begin position="71"/>
        <end position="91"/>
    </location>
</feature>
<keyword evidence="4 7" id="KW-0812">Transmembrane</keyword>
<reference evidence="8 9" key="1">
    <citation type="submission" date="2023-07" db="EMBL/GenBank/DDBJ databases">
        <title>Sorghum-associated microbial communities from plants grown in Nebraska, USA.</title>
        <authorList>
            <person name="Schachtman D."/>
        </authorList>
    </citation>
    <scope>NUCLEOTIDE SEQUENCE [LARGE SCALE GENOMIC DNA]</scope>
    <source>
        <strain evidence="8 9">BE313</strain>
    </source>
</reference>
<gene>
    <name evidence="8" type="ORF">J2X19_004457</name>
</gene>
<feature type="transmembrane region" description="Helical" evidence="7">
    <location>
        <begin position="175"/>
        <end position="196"/>
    </location>
</feature>
<evidence type="ECO:0000256" key="4">
    <source>
        <dbReference type="ARBA" id="ARBA00022692"/>
    </source>
</evidence>
<dbReference type="EMBL" id="JAVDXT010000005">
    <property type="protein sequence ID" value="MDR7379761.1"/>
    <property type="molecule type" value="Genomic_DNA"/>
</dbReference>
<evidence type="ECO:0000313" key="9">
    <source>
        <dbReference type="Proteomes" id="UP001180487"/>
    </source>
</evidence>
<keyword evidence="3" id="KW-1003">Cell membrane</keyword>
<dbReference type="Proteomes" id="UP001180487">
    <property type="component" value="Unassembled WGS sequence"/>
</dbReference>
<sequence length="201" mass="21690">MPHDFLSALLVLLIVMDPLGNVPIVLSLLRDTPKERRFLLITRECLFALAILLVFMLVGDRLLHVMHLTDASLEIAGGVILFLIAMGMAFPSMGVSFSGPEQEAEPMLVPLAIPMIAGPSSLATVLLLASRQPERAWTWAGAITLSMVVVWLVLLSANGLARRIGKSGLIALERLMGLLLAAMAVQMLISGLRNAFPMIAQ</sequence>
<dbReference type="NCBIfam" id="TIGR00427">
    <property type="entry name" value="NAAT family transporter"/>
    <property type="match status" value="1"/>
</dbReference>
<comment type="caution">
    <text evidence="8">The sequence shown here is derived from an EMBL/GenBank/DDBJ whole genome shotgun (WGS) entry which is preliminary data.</text>
</comment>
<comment type="subcellular location">
    <subcellularLocation>
        <location evidence="1 7">Cell membrane</location>
        <topology evidence="1 7">Multi-pass membrane protein</topology>
    </subcellularLocation>
</comment>
<accession>A0ABU2CEP8</accession>
<proteinExistence type="inferred from homology"/>
<feature type="transmembrane region" description="Helical" evidence="7">
    <location>
        <begin position="136"/>
        <end position="155"/>
    </location>
</feature>
<comment type="similarity">
    <text evidence="2 7">Belongs to the UPF0056 (MarC) family.</text>
</comment>
<evidence type="ECO:0000256" key="2">
    <source>
        <dbReference type="ARBA" id="ARBA00009784"/>
    </source>
</evidence>
<dbReference type="PANTHER" id="PTHR33508:SF10">
    <property type="entry name" value="UPF0056 INNER MEMBRANE PROTEIN YHGN"/>
    <property type="match status" value="1"/>
</dbReference>
<dbReference type="PANTHER" id="PTHR33508">
    <property type="entry name" value="UPF0056 MEMBRANE PROTEIN YHCE"/>
    <property type="match status" value="1"/>
</dbReference>
<organism evidence="8 9">
    <name type="scientific">Rhodoferax ferrireducens</name>
    <dbReference type="NCBI Taxonomy" id="192843"/>
    <lineage>
        <taxon>Bacteria</taxon>
        <taxon>Pseudomonadati</taxon>
        <taxon>Pseudomonadota</taxon>
        <taxon>Betaproteobacteria</taxon>
        <taxon>Burkholderiales</taxon>
        <taxon>Comamonadaceae</taxon>
        <taxon>Rhodoferax</taxon>
    </lineage>
</organism>